<keyword evidence="1" id="KW-0677">Repeat</keyword>
<reference evidence="4 5" key="1">
    <citation type="submission" date="2006-10" db="EMBL/GenBank/DDBJ databases">
        <title>Complete sequence of Syntrophobacter fumaroxidans MPOB.</title>
        <authorList>
            <consortium name="US DOE Joint Genome Institute"/>
            <person name="Copeland A."/>
            <person name="Lucas S."/>
            <person name="Lapidus A."/>
            <person name="Barry K."/>
            <person name="Detter J.C."/>
            <person name="Glavina del Rio T."/>
            <person name="Hammon N."/>
            <person name="Israni S."/>
            <person name="Pitluck S."/>
            <person name="Goltsman E.G."/>
            <person name="Martinez M."/>
            <person name="Schmutz J."/>
            <person name="Larimer F."/>
            <person name="Land M."/>
            <person name="Hauser L."/>
            <person name="Kyrpides N."/>
            <person name="Kim E."/>
            <person name="Boone D.R."/>
            <person name="Brockman F."/>
            <person name="Culley D."/>
            <person name="Ferry J."/>
            <person name="Gunsalus R."/>
            <person name="McInerney M.J."/>
            <person name="Morrison M."/>
            <person name="Plugge C."/>
            <person name="Rohlin L."/>
            <person name="Scholten J."/>
            <person name="Sieber J."/>
            <person name="Stams A.J.M."/>
            <person name="Worm P."/>
            <person name="Henstra A.M."/>
            <person name="Richardson P."/>
        </authorList>
    </citation>
    <scope>NUCLEOTIDE SEQUENCE [LARGE SCALE GENOMIC DNA]</scope>
    <source>
        <strain evidence="5">DSM 10017 / MPOB</strain>
    </source>
</reference>
<keyword evidence="2" id="KW-0129">CBS domain</keyword>
<dbReference type="eggNOG" id="COG0517">
    <property type="taxonomic scope" value="Bacteria"/>
</dbReference>
<dbReference type="SUPFAM" id="SSF55021">
    <property type="entry name" value="ACT-like"/>
    <property type="match status" value="1"/>
</dbReference>
<dbReference type="InterPro" id="IPR046342">
    <property type="entry name" value="CBS_dom_sf"/>
</dbReference>
<dbReference type="Gene3D" id="3.10.580.10">
    <property type="entry name" value="CBS-domain"/>
    <property type="match status" value="2"/>
</dbReference>
<dbReference type="SMART" id="SM00116">
    <property type="entry name" value="CBS"/>
    <property type="match status" value="2"/>
</dbReference>
<protein>
    <submittedName>
        <fullName evidence="4">CBS domain containing membrane protein</fullName>
    </submittedName>
</protein>
<dbReference type="InterPro" id="IPR045865">
    <property type="entry name" value="ACT-like_dom_sf"/>
</dbReference>
<dbReference type="OrthoDB" id="9802114at2"/>
<dbReference type="PROSITE" id="PS51371">
    <property type="entry name" value="CBS"/>
    <property type="match status" value="2"/>
</dbReference>
<feature type="domain" description="CBS" evidence="3">
    <location>
        <begin position="7"/>
        <end position="65"/>
    </location>
</feature>
<dbReference type="Pfam" id="PF00571">
    <property type="entry name" value="CBS"/>
    <property type="match status" value="2"/>
</dbReference>
<dbReference type="STRING" id="335543.Sfum_0309"/>
<name>A0LF08_SYNFM</name>
<evidence type="ECO:0000256" key="2">
    <source>
        <dbReference type="PROSITE-ProRule" id="PRU00703"/>
    </source>
</evidence>
<dbReference type="RefSeq" id="WP_011697183.1">
    <property type="nucleotide sequence ID" value="NC_008554.1"/>
</dbReference>
<dbReference type="EMBL" id="CP000478">
    <property type="protein sequence ID" value="ABK16010.1"/>
    <property type="molecule type" value="Genomic_DNA"/>
</dbReference>
<keyword evidence="5" id="KW-1185">Reference proteome</keyword>
<proteinExistence type="predicted"/>
<evidence type="ECO:0000313" key="5">
    <source>
        <dbReference type="Proteomes" id="UP000001784"/>
    </source>
</evidence>
<dbReference type="SUPFAM" id="SSF54631">
    <property type="entry name" value="CBS-domain pair"/>
    <property type="match status" value="1"/>
</dbReference>
<dbReference type="Proteomes" id="UP000001784">
    <property type="component" value="Chromosome"/>
</dbReference>
<gene>
    <name evidence="4" type="ordered locus">Sfum_0309</name>
</gene>
<evidence type="ECO:0000313" key="4">
    <source>
        <dbReference type="EMBL" id="ABK16010.1"/>
    </source>
</evidence>
<evidence type="ECO:0000256" key="1">
    <source>
        <dbReference type="ARBA" id="ARBA00022737"/>
    </source>
</evidence>
<dbReference type="InterPro" id="IPR051462">
    <property type="entry name" value="CBS_domain-containing"/>
</dbReference>
<dbReference type="AlphaFoldDB" id="A0LF08"/>
<dbReference type="InterPro" id="IPR000644">
    <property type="entry name" value="CBS_dom"/>
</dbReference>
<dbReference type="CDD" id="cd04584">
    <property type="entry name" value="CBS_pair_AcuB_like"/>
    <property type="match status" value="1"/>
</dbReference>
<accession>A0LF08</accession>
<dbReference type="PANTHER" id="PTHR48108:SF34">
    <property type="entry name" value="CBS DOMAIN-CONTAINING PROTEIN YHCV"/>
    <property type="match status" value="1"/>
</dbReference>
<dbReference type="InParanoid" id="A0LF08"/>
<dbReference type="HOGENOM" id="CLU_040681_6_0_7"/>
<dbReference type="PANTHER" id="PTHR48108">
    <property type="entry name" value="CBS DOMAIN-CONTAINING PROTEIN CBSX2, CHLOROPLASTIC"/>
    <property type="match status" value="1"/>
</dbReference>
<evidence type="ECO:0000259" key="3">
    <source>
        <dbReference type="PROSITE" id="PS51371"/>
    </source>
</evidence>
<organism evidence="4 5">
    <name type="scientific">Syntrophobacter fumaroxidans (strain DSM 10017 / MPOB)</name>
    <dbReference type="NCBI Taxonomy" id="335543"/>
    <lineage>
        <taxon>Bacteria</taxon>
        <taxon>Pseudomonadati</taxon>
        <taxon>Thermodesulfobacteriota</taxon>
        <taxon>Syntrophobacteria</taxon>
        <taxon>Syntrophobacterales</taxon>
        <taxon>Syntrophobacteraceae</taxon>
        <taxon>Syntrophobacter</taxon>
    </lineage>
</organism>
<dbReference type="KEGG" id="sfu:Sfum_0309"/>
<feature type="domain" description="CBS" evidence="3">
    <location>
        <begin position="81"/>
        <end position="140"/>
    </location>
</feature>
<sequence>MLVKNWMSKTVVTIEEDDSMQHAMSLMKEHKIRMLPVVARGKLVGVVSDTDLKRASASDATTLDMHELLYLISKIKVQDIMTKTPITVSQNFTVEETAELLMRKKISGCPVLDDDGLVVGVITRDDLFKVLIMLSGLGKKGIQLAFQVEDRSGSIKNITDVIRKYDGRIASILSSYEYAAPGHRIVYIRTYDIDRAVLPKLVEELKQVAMLIYIVDHRDNKREIFHDLVA</sequence>